<dbReference type="HOGENOM" id="CLU_118269_4_3_1"/>
<dbReference type="OrthoDB" id="10056483at2759"/>
<evidence type="ECO:0000313" key="3">
    <source>
        <dbReference type="Proteomes" id="UP000014760"/>
    </source>
</evidence>
<reference evidence="1 3" key="2">
    <citation type="journal article" date="2013" name="Nature">
        <title>Insights into bilaterian evolution from three spiralian genomes.</title>
        <authorList>
            <person name="Simakov O."/>
            <person name="Marletaz F."/>
            <person name="Cho S.J."/>
            <person name="Edsinger-Gonzales E."/>
            <person name="Havlak P."/>
            <person name="Hellsten U."/>
            <person name="Kuo D.H."/>
            <person name="Larsson T."/>
            <person name="Lv J."/>
            <person name="Arendt D."/>
            <person name="Savage R."/>
            <person name="Osoegawa K."/>
            <person name="de Jong P."/>
            <person name="Grimwood J."/>
            <person name="Chapman J.A."/>
            <person name="Shapiro H."/>
            <person name="Aerts A."/>
            <person name="Otillar R.P."/>
            <person name="Terry A.Y."/>
            <person name="Boore J.L."/>
            <person name="Grigoriev I.V."/>
            <person name="Lindberg D.R."/>
            <person name="Seaver E.C."/>
            <person name="Weisblat D.A."/>
            <person name="Putnam N.H."/>
            <person name="Rokhsar D.S."/>
        </authorList>
    </citation>
    <scope>NUCLEOTIDE SEQUENCE</scope>
    <source>
        <strain evidence="1 3">I ESC-2004</strain>
    </source>
</reference>
<dbReference type="EMBL" id="KB308612">
    <property type="protein sequence ID" value="ELT97284.1"/>
    <property type="molecule type" value="Genomic_DNA"/>
</dbReference>
<dbReference type="EnsemblMetazoa" id="CapteT68586">
    <property type="protein sequence ID" value="CapteP68586"/>
    <property type="gene ID" value="CapteG68586"/>
</dbReference>
<dbReference type="PANTHER" id="PTHR33395">
    <property type="entry name" value="TRANSCRIPTASE, PUTATIVE-RELATED-RELATED"/>
    <property type="match status" value="1"/>
</dbReference>
<organism evidence="1">
    <name type="scientific">Capitella teleta</name>
    <name type="common">Polychaete worm</name>
    <dbReference type="NCBI Taxonomy" id="283909"/>
    <lineage>
        <taxon>Eukaryota</taxon>
        <taxon>Metazoa</taxon>
        <taxon>Spiralia</taxon>
        <taxon>Lophotrochozoa</taxon>
        <taxon>Annelida</taxon>
        <taxon>Polychaeta</taxon>
        <taxon>Sedentaria</taxon>
        <taxon>Scolecida</taxon>
        <taxon>Capitellidae</taxon>
        <taxon>Capitella</taxon>
    </lineage>
</organism>
<name>R7TUD7_CAPTE</name>
<dbReference type="EMBL" id="AMQN01010984">
    <property type="status" value="NOT_ANNOTATED_CDS"/>
    <property type="molecule type" value="Genomic_DNA"/>
</dbReference>
<dbReference type="PANTHER" id="PTHR33395:SF22">
    <property type="entry name" value="REVERSE TRANSCRIPTASE DOMAIN-CONTAINING PROTEIN"/>
    <property type="match status" value="1"/>
</dbReference>
<accession>R7TUD7</accession>
<reference evidence="2" key="3">
    <citation type="submission" date="2015-06" db="UniProtKB">
        <authorList>
            <consortium name="EnsemblMetazoa"/>
        </authorList>
    </citation>
    <scope>IDENTIFICATION</scope>
</reference>
<evidence type="ECO:0000313" key="2">
    <source>
        <dbReference type="EnsemblMetazoa" id="CapteP68586"/>
    </source>
</evidence>
<proteinExistence type="predicted"/>
<sequence length="76" mass="8998">PDDISSFVLKNCYQQMAKPLARMFNNSIRWVKFLRNGKMSTWSRHPIFKKDEKSEVENYRPISLLSCSSKVLERCI</sequence>
<dbReference type="AlphaFoldDB" id="R7TUD7"/>
<dbReference type="Proteomes" id="UP000014760">
    <property type="component" value="Unassembled WGS sequence"/>
</dbReference>
<evidence type="ECO:0008006" key="4">
    <source>
        <dbReference type="Google" id="ProtNLM"/>
    </source>
</evidence>
<evidence type="ECO:0000313" key="1">
    <source>
        <dbReference type="EMBL" id="ELT97284.1"/>
    </source>
</evidence>
<reference evidence="3" key="1">
    <citation type="submission" date="2012-12" db="EMBL/GenBank/DDBJ databases">
        <authorList>
            <person name="Hellsten U."/>
            <person name="Grimwood J."/>
            <person name="Chapman J.A."/>
            <person name="Shapiro H."/>
            <person name="Aerts A."/>
            <person name="Otillar R.P."/>
            <person name="Terry A.Y."/>
            <person name="Boore J.L."/>
            <person name="Simakov O."/>
            <person name="Marletaz F."/>
            <person name="Cho S.-J."/>
            <person name="Edsinger-Gonzales E."/>
            <person name="Havlak P."/>
            <person name="Kuo D.-H."/>
            <person name="Larsson T."/>
            <person name="Lv J."/>
            <person name="Arendt D."/>
            <person name="Savage R."/>
            <person name="Osoegawa K."/>
            <person name="de Jong P."/>
            <person name="Lindberg D.R."/>
            <person name="Seaver E.C."/>
            <person name="Weisblat D.A."/>
            <person name="Putnam N.H."/>
            <person name="Grigoriev I.V."/>
            <person name="Rokhsar D.S."/>
        </authorList>
    </citation>
    <scope>NUCLEOTIDE SEQUENCE</scope>
    <source>
        <strain evidence="3">I ESC-2004</strain>
    </source>
</reference>
<keyword evidence="3" id="KW-1185">Reference proteome</keyword>
<feature type="non-terminal residue" evidence="1">
    <location>
        <position position="1"/>
    </location>
</feature>
<protein>
    <recommendedName>
        <fullName evidence="4">Reverse transcriptase domain-containing protein</fullName>
    </recommendedName>
</protein>
<feature type="non-terminal residue" evidence="1">
    <location>
        <position position="76"/>
    </location>
</feature>
<gene>
    <name evidence="1" type="ORF">CAPTEDRAFT_68586</name>
</gene>